<protein>
    <recommendedName>
        <fullName evidence="11">Ubiquitin-conjugating enzyme E2 Z</fullName>
        <ecNumber evidence="3">2.3.2.23</ecNumber>
    </recommendedName>
    <alternativeName>
        <fullName evidence="12">E2 ubiquitin-conjugating enzyme Z</fullName>
    </alternativeName>
    <alternativeName>
        <fullName evidence="14">Ubiquitin carrier protein Z</fullName>
    </alternativeName>
    <alternativeName>
        <fullName evidence="13">Ubiquitin-protein ligase Z</fullName>
    </alternativeName>
</protein>
<dbReference type="OrthoDB" id="1926878at2759"/>
<dbReference type="InterPro" id="IPR000608">
    <property type="entry name" value="UBC"/>
</dbReference>
<evidence type="ECO:0000256" key="1">
    <source>
        <dbReference type="ARBA" id="ARBA00004123"/>
    </source>
</evidence>
<dbReference type="PANTHER" id="PTHR46116">
    <property type="entry name" value="(E3-INDEPENDENT) E2 UBIQUITIN-CONJUGATING ENZYME"/>
    <property type="match status" value="1"/>
</dbReference>
<comment type="subcellular location">
    <subcellularLocation>
        <location evidence="2">Cytoplasm</location>
    </subcellularLocation>
    <subcellularLocation>
        <location evidence="1">Nucleus</location>
    </subcellularLocation>
</comment>
<dbReference type="GO" id="GO:0005737">
    <property type="term" value="C:cytoplasm"/>
    <property type="evidence" value="ECO:0007669"/>
    <property type="project" value="UniProtKB-SubCell"/>
</dbReference>
<evidence type="ECO:0000256" key="4">
    <source>
        <dbReference type="ARBA" id="ARBA00022490"/>
    </source>
</evidence>
<keyword evidence="17" id="KW-1185">Reference proteome</keyword>
<dbReference type="GO" id="GO:0004869">
    <property type="term" value="F:cysteine-type endopeptidase inhibitor activity"/>
    <property type="evidence" value="ECO:0007669"/>
    <property type="project" value="TreeGrafter"/>
</dbReference>
<dbReference type="EC" id="2.3.2.23" evidence="3"/>
<dbReference type="SUPFAM" id="SSF54495">
    <property type="entry name" value="UBC-like"/>
    <property type="match status" value="2"/>
</dbReference>
<evidence type="ECO:0000256" key="8">
    <source>
        <dbReference type="ARBA" id="ARBA00022786"/>
    </source>
</evidence>
<dbReference type="Pfam" id="PF00179">
    <property type="entry name" value="UQ_con"/>
    <property type="match status" value="2"/>
</dbReference>
<dbReference type="PROSITE" id="PS50127">
    <property type="entry name" value="UBC_2"/>
    <property type="match status" value="1"/>
</dbReference>
<evidence type="ECO:0000256" key="3">
    <source>
        <dbReference type="ARBA" id="ARBA00012486"/>
    </source>
</evidence>
<keyword evidence="7" id="KW-0547">Nucleotide-binding</keyword>
<proteinExistence type="predicted"/>
<dbReference type="GO" id="GO:0043066">
    <property type="term" value="P:negative regulation of apoptotic process"/>
    <property type="evidence" value="ECO:0007669"/>
    <property type="project" value="TreeGrafter"/>
</dbReference>
<keyword evidence="10" id="KW-0539">Nucleus</keyword>
<dbReference type="SMART" id="SM00212">
    <property type="entry name" value="UBCc"/>
    <property type="match status" value="1"/>
</dbReference>
<keyword evidence="9" id="KW-0067">ATP-binding</keyword>
<evidence type="ECO:0000256" key="11">
    <source>
        <dbReference type="ARBA" id="ARBA00039894"/>
    </source>
</evidence>
<evidence type="ECO:0000256" key="14">
    <source>
        <dbReference type="ARBA" id="ARBA00042401"/>
    </source>
</evidence>
<dbReference type="GO" id="GO:0005634">
    <property type="term" value="C:nucleus"/>
    <property type="evidence" value="ECO:0007669"/>
    <property type="project" value="UniProtKB-SubCell"/>
</dbReference>
<dbReference type="Gene3D" id="3.10.110.10">
    <property type="entry name" value="Ubiquitin Conjugating Enzyme"/>
    <property type="match status" value="2"/>
</dbReference>
<keyword evidence="5" id="KW-0808">Transferase</keyword>
<dbReference type="GO" id="GO:0006915">
    <property type="term" value="P:apoptotic process"/>
    <property type="evidence" value="ECO:0007669"/>
    <property type="project" value="UniProtKB-KW"/>
</dbReference>
<organism evidence="16 17">
    <name type="scientific">Gomphillus americanus</name>
    <dbReference type="NCBI Taxonomy" id="1940652"/>
    <lineage>
        <taxon>Eukaryota</taxon>
        <taxon>Fungi</taxon>
        <taxon>Dikarya</taxon>
        <taxon>Ascomycota</taxon>
        <taxon>Pezizomycotina</taxon>
        <taxon>Lecanoromycetes</taxon>
        <taxon>OSLEUM clade</taxon>
        <taxon>Ostropomycetidae</taxon>
        <taxon>Ostropales</taxon>
        <taxon>Graphidaceae</taxon>
        <taxon>Gomphilloideae</taxon>
        <taxon>Gomphillus</taxon>
    </lineage>
</organism>
<dbReference type="EMBL" id="CAJPDQ010000010">
    <property type="protein sequence ID" value="CAF9915730.1"/>
    <property type="molecule type" value="Genomic_DNA"/>
</dbReference>
<dbReference type="Proteomes" id="UP000664169">
    <property type="component" value="Unassembled WGS sequence"/>
</dbReference>
<evidence type="ECO:0000256" key="13">
    <source>
        <dbReference type="ARBA" id="ARBA00042316"/>
    </source>
</evidence>
<dbReference type="CDD" id="cd00195">
    <property type="entry name" value="UBCc_UEV"/>
    <property type="match status" value="1"/>
</dbReference>
<comment type="caution">
    <text evidence="16">The sequence shown here is derived from an EMBL/GenBank/DDBJ whole genome shotgun (WGS) entry which is preliminary data.</text>
</comment>
<evidence type="ECO:0000313" key="17">
    <source>
        <dbReference type="Proteomes" id="UP000664169"/>
    </source>
</evidence>
<evidence type="ECO:0000256" key="12">
    <source>
        <dbReference type="ARBA" id="ARBA00041798"/>
    </source>
</evidence>
<feature type="domain" description="UBC core" evidence="15">
    <location>
        <begin position="4"/>
        <end position="164"/>
    </location>
</feature>
<dbReference type="PANTHER" id="PTHR46116:SF26">
    <property type="entry name" value="UBIQUITIN-CONJUGATING ENZYME E2 Z"/>
    <property type="match status" value="1"/>
</dbReference>
<dbReference type="CDD" id="cd23809">
    <property type="entry name" value="UBCc_UBE2Z"/>
    <property type="match status" value="1"/>
</dbReference>
<dbReference type="AlphaFoldDB" id="A0A8H3ICJ5"/>
<gene>
    <name evidence="16" type="ORF">GOMPHAMPRED_000837</name>
</gene>
<dbReference type="GO" id="GO:0061631">
    <property type="term" value="F:ubiquitin conjugating enzyme activity"/>
    <property type="evidence" value="ECO:0007669"/>
    <property type="project" value="UniProtKB-EC"/>
</dbReference>
<evidence type="ECO:0000256" key="9">
    <source>
        <dbReference type="ARBA" id="ARBA00022840"/>
    </source>
</evidence>
<dbReference type="InterPro" id="IPR016135">
    <property type="entry name" value="UBQ-conjugating_enzyme/RWD"/>
</dbReference>
<keyword evidence="4" id="KW-0963">Cytoplasm</keyword>
<reference evidence="16" key="1">
    <citation type="submission" date="2021-03" db="EMBL/GenBank/DDBJ databases">
        <authorList>
            <person name="Tagirdzhanova G."/>
        </authorList>
    </citation>
    <scope>NUCLEOTIDE SEQUENCE</scope>
</reference>
<evidence type="ECO:0000256" key="6">
    <source>
        <dbReference type="ARBA" id="ARBA00022703"/>
    </source>
</evidence>
<keyword evidence="8" id="KW-0833">Ubl conjugation pathway</keyword>
<keyword evidence="6" id="KW-0053">Apoptosis</keyword>
<name>A0A8H3ICJ5_9LECA</name>
<evidence type="ECO:0000256" key="7">
    <source>
        <dbReference type="ARBA" id="ARBA00022741"/>
    </source>
</evidence>
<evidence type="ECO:0000256" key="10">
    <source>
        <dbReference type="ARBA" id="ARBA00023242"/>
    </source>
</evidence>
<evidence type="ECO:0000256" key="5">
    <source>
        <dbReference type="ARBA" id="ARBA00022679"/>
    </source>
</evidence>
<sequence>MSNQATLRITREINSIQKNHDLSIAVACNEKDVRDVKALIVGPADTPYEFGFFEFAVRFPKAYPDSPPSVTATTTNGGRCRFNPNIYSQGKVCLSILGTWRGERGEQWSSAQGLESILISIQSLMSSNPYENEPGFEHANSSEDKKNQKAYIAKIRHESLKVSIVQRLETYLGIYSDGTLADPPPLEPEDPDLDVDVEPEEENAMFEPFKDLCKRRFLWYFPSYMKAIAEVESDHHQGEKFVAMPFESPGNMMPGTFDYSSLKKRLVLIRQVIDMETARWAEEGAHLVKRESSFAASLARQRCLLVETYKTRHNLTLDIDLHTPDNPFVWILTYYGRPMTQLDGGIFRIRMSISPRHPDEQPRVVFETKLFHHRIGTDGVLCYFPKKLDELGSHVDAIIEAIEEENPPYDPRTLVNLEASRLFWGADGQGKKTYNRMLRRSVQASLEGE</sequence>
<evidence type="ECO:0000256" key="2">
    <source>
        <dbReference type="ARBA" id="ARBA00004496"/>
    </source>
</evidence>
<accession>A0A8H3ICJ5</accession>
<evidence type="ECO:0000313" key="16">
    <source>
        <dbReference type="EMBL" id="CAF9915730.1"/>
    </source>
</evidence>
<dbReference type="GO" id="GO:0005524">
    <property type="term" value="F:ATP binding"/>
    <property type="evidence" value="ECO:0007669"/>
    <property type="project" value="UniProtKB-KW"/>
</dbReference>
<evidence type="ECO:0000259" key="15">
    <source>
        <dbReference type="PROSITE" id="PS50127"/>
    </source>
</evidence>